<dbReference type="AlphaFoldDB" id="G1KA44"/>
<dbReference type="PANTHER" id="PTHR11309">
    <property type="entry name" value="FRIZZLED"/>
    <property type="match status" value="1"/>
</dbReference>
<dbReference type="MEROPS" id="I93.001"/>
<evidence type="ECO:0000313" key="12">
    <source>
        <dbReference type="Proteomes" id="UP000001646"/>
    </source>
</evidence>
<organism evidence="11 12">
    <name type="scientific">Anolis carolinensis</name>
    <name type="common">Green anole</name>
    <name type="synonym">American chameleon</name>
    <dbReference type="NCBI Taxonomy" id="28377"/>
    <lineage>
        <taxon>Eukaryota</taxon>
        <taxon>Metazoa</taxon>
        <taxon>Chordata</taxon>
        <taxon>Craniata</taxon>
        <taxon>Vertebrata</taxon>
        <taxon>Euteleostomi</taxon>
        <taxon>Lepidosauria</taxon>
        <taxon>Squamata</taxon>
        <taxon>Bifurcata</taxon>
        <taxon>Unidentata</taxon>
        <taxon>Episquamata</taxon>
        <taxon>Toxicofera</taxon>
        <taxon>Iguania</taxon>
        <taxon>Dactyloidae</taxon>
        <taxon>Anolis</taxon>
    </lineage>
</organism>
<dbReference type="GO" id="GO:0035567">
    <property type="term" value="P:non-canonical Wnt signaling pathway"/>
    <property type="evidence" value="ECO:0000318"/>
    <property type="project" value="GO_Central"/>
</dbReference>
<dbReference type="InterPro" id="IPR020067">
    <property type="entry name" value="Frizzled_dom"/>
</dbReference>
<comment type="caution">
    <text evidence="9">Lacks conserved residue(s) required for the propagation of feature annotation.</text>
</comment>
<evidence type="ECO:0000256" key="6">
    <source>
        <dbReference type="ARBA" id="ARBA00022729"/>
    </source>
</evidence>
<dbReference type="Proteomes" id="UP000001646">
    <property type="component" value="Chromosome 5"/>
</dbReference>
<evidence type="ECO:0000256" key="8">
    <source>
        <dbReference type="ARBA" id="ARBA00023157"/>
    </source>
</evidence>
<keyword evidence="3" id="KW-0217">Developmental protein</keyword>
<comment type="subcellular location">
    <subcellularLocation>
        <location evidence="1">Secreted</location>
    </subcellularLocation>
</comment>
<dbReference type="Pfam" id="PF01392">
    <property type="entry name" value="Fz"/>
    <property type="match status" value="1"/>
</dbReference>
<keyword evidence="12" id="KW-1185">Reference proteome</keyword>
<feature type="disulfide bond" evidence="9">
    <location>
        <begin position="54"/>
        <end position="100"/>
    </location>
</feature>
<dbReference type="HOGENOM" id="CLU_054647_0_0_1"/>
<dbReference type="STRING" id="28377.ENSACAP00000001924"/>
<name>G1KA44_ANOCA</name>
<dbReference type="PANTHER" id="PTHR11309:SF11">
    <property type="entry name" value="SECRETED FRIZZLED-RELATED PROTEIN 2"/>
    <property type="match status" value="1"/>
</dbReference>
<reference evidence="11" key="2">
    <citation type="submission" date="2025-08" db="UniProtKB">
        <authorList>
            <consortium name="Ensembl"/>
        </authorList>
    </citation>
    <scope>IDENTIFICATION</scope>
</reference>
<feature type="disulfide bond" evidence="9">
    <location>
        <begin position="119"/>
        <end position="143"/>
    </location>
</feature>
<dbReference type="SUPFAM" id="SSF63501">
    <property type="entry name" value="Frizzled cysteine-rich domain"/>
    <property type="match status" value="1"/>
</dbReference>
<dbReference type="PROSITE" id="PS50038">
    <property type="entry name" value="FZ"/>
    <property type="match status" value="1"/>
</dbReference>
<keyword evidence="7" id="KW-0221">Differentiation</keyword>
<dbReference type="Ensembl" id="ENSACAT00000001970.3">
    <property type="protein sequence ID" value="ENSACAP00000001924.3"/>
    <property type="gene ID" value="ENSACAG00000002027.3"/>
</dbReference>
<feature type="domain" description="FZ" evidence="10">
    <location>
        <begin position="39"/>
        <end position="156"/>
    </location>
</feature>
<dbReference type="GO" id="GO:0017147">
    <property type="term" value="F:Wnt-protein binding"/>
    <property type="evidence" value="ECO:0000318"/>
    <property type="project" value="GO_Central"/>
</dbReference>
<evidence type="ECO:0000256" key="7">
    <source>
        <dbReference type="ARBA" id="ARBA00022782"/>
    </source>
</evidence>
<dbReference type="GO" id="GO:0030154">
    <property type="term" value="P:cell differentiation"/>
    <property type="evidence" value="ECO:0007669"/>
    <property type="project" value="UniProtKB-KW"/>
</dbReference>
<keyword evidence="8 9" id="KW-1015">Disulfide bond</keyword>
<reference evidence="11 12" key="1">
    <citation type="submission" date="2009-12" db="EMBL/GenBank/DDBJ databases">
        <title>The Genome Sequence of Anolis carolinensis (Green Anole Lizard).</title>
        <authorList>
            <consortium name="The Genome Sequencing Platform"/>
            <person name="Di Palma F."/>
            <person name="Alfoldi J."/>
            <person name="Heiman D."/>
            <person name="Young S."/>
            <person name="Grabherr M."/>
            <person name="Johnson J."/>
            <person name="Lander E.S."/>
            <person name="Lindblad-Toh K."/>
        </authorList>
    </citation>
    <scope>NUCLEOTIDE SEQUENCE [LARGE SCALE GENOMIC DNA]</scope>
    <source>
        <strain evidence="11 12">JBL SC #1</strain>
    </source>
</reference>
<accession>G1KA44</accession>
<dbReference type="SMART" id="SM00063">
    <property type="entry name" value="FRI"/>
    <property type="match status" value="1"/>
</dbReference>
<evidence type="ECO:0000256" key="3">
    <source>
        <dbReference type="ARBA" id="ARBA00022473"/>
    </source>
</evidence>
<dbReference type="GO" id="GO:0005615">
    <property type="term" value="C:extracellular space"/>
    <property type="evidence" value="ECO:0000318"/>
    <property type="project" value="GO_Central"/>
</dbReference>
<dbReference type="Gene3D" id="1.10.2000.10">
    <property type="entry name" value="Frizzled cysteine-rich domain"/>
    <property type="match status" value="1"/>
</dbReference>
<keyword evidence="6" id="KW-0732">Signal</keyword>
<evidence type="ECO:0000256" key="9">
    <source>
        <dbReference type="PROSITE-ProRule" id="PRU00090"/>
    </source>
</evidence>
<dbReference type="GO" id="GO:0060070">
    <property type="term" value="P:canonical Wnt signaling pathway"/>
    <property type="evidence" value="ECO:0000318"/>
    <property type="project" value="GO_Central"/>
</dbReference>
<proteinExistence type="inferred from homology"/>
<keyword evidence="4" id="KW-0964">Secreted</keyword>
<evidence type="ECO:0000256" key="1">
    <source>
        <dbReference type="ARBA" id="ARBA00004613"/>
    </source>
</evidence>
<dbReference type="InterPro" id="IPR036790">
    <property type="entry name" value="Frizzled_dom_sf"/>
</dbReference>
<gene>
    <name evidence="11" type="primary">LOC100566494</name>
</gene>
<dbReference type="InterPro" id="IPR015526">
    <property type="entry name" value="Frizzled/SFRP"/>
</dbReference>
<evidence type="ECO:0000256" key="4">
    <source>
        <dbReference type="ARBA" id="ARBA00022525"/>
    </source>
</evidence>
<protein>
    <recommendedName>
        <fullName evidence="10">FZ domain-containing protein</fullName>
    </recommendedName>
</protein>
<evidence type="ECO:0000256" key="5">
    <source>
        <dbReference type="ARBA" id="ARBA00022687"/>
    </source>
</evidence>
<dbReference type="eggNOG" id="KOG3577">
    <property type="taxonomic scope" value="Eukaryota"/>
</dbReference>
<dbReference type="FunFam" id="1.10.2000.10:FF:000001">
    <property type="entry name" value="secreted frizzled-related protein 2"/>
    <property type="match status" value="1"/>
</dbReference>
<keyword evidence="5" id="KW-0879">Wnt signaling pathway</keyword>
<evidence type="ECO:0000259" key="10">
    <source>
        <dbReference type="PROSITE" id="PS50038"/>
    </source>
</evidence>
<dbReference type="GeneTree" id="ENSGT00940000164657"/>
<dbReference type="InParanoid" id="G1KA44"/>
<reference evidence="11" key="3">
    <citation type="submission" date="2025-09" db="UniProtKB">
        <authorList>
            <consortium name="Ensembl"/>
        </authorList>
    </citation>
    <scope>IDENTIFICATION</scope>
</reference>
<evidence type="ECO:0000256" key="2">
    <source>
        <dbReference type="ARBA" id="ARBA00010054"/>
    </source>
</evidence>
<sequence length="295" mass="33261">KHRPGLSKSSERHGSISEMLPAAFILIFALHPTVGFDISLSTKCVAIPKELYQCHDISSSEMRLPNLMGHTSLEEVVVKFAGWETLVQTGCHPHARTFFCSLFAPICMDIFILPCRSMCLAIRESCTPVLSCQGHSWPSNLNCDRFPTDEDSCLPSLTKESKPFPRATCQDCPEIEEFSANKRAINTVKVKLSRNQLIFKVQEHNIDCQVKFLNQGLLLSSEACSAMKQWLLINENCTQQMSQACHAMAYLIVGAIQQSSVLVNRVYCWPRQDSHLSLATWKWRHHKCLYGTGKL</sequence>
<comment type="similarity">
    <text evidence="2">Belongs to the secreted frizzled-related protein (sFRP) family.</text>
</comment>
<evidence type="ECO:0000313" key="11">
    <source>
        <dbReference type="Ensembl" id="ENSACAP00000001924.3"/>
    </source>
</evidence>